<gene>
    <name evidence="6" type="primary">purN</name>
    <name evidence="8" type="ORF">NPRO_08070</name>
</gene>
<feature type="binding site" evidence="6">
    <location>
        <position position="107"/>
    </location>
    <ligand>
        <name>(6R)-10-formyltetrahydrofolate</name>
        <dbReference type="ChEBI" id="CHEBI:195366"/>
    </ligand>
</feature>
<dbReference type="PANTHER" id="PTHR43369:SF2">
    <property type="entry name" value="PHOSPHORIBOSYLGLYCINAMIDE FORMYLTRANSFERASE"/>
    <property type="match status" value="1"/>
</dbReference>
<comment type="catalytic activity">
    <reaction evidence="5 6">
        <text>N(1)-(5-phospho-beta-D-ribosyl)glycinamide + (6R)-10-formyltetrahydrofolate = N(2)-formyl-N(1)-(5-phospho-beta-D-ribosyl)glycinamide + (6S)-5,6,7,8-tetrahydrofolate + H(+)</text>
        <dbReference type="Rhea" id="RHEA:15053"/>
        <dbReference type="ChEBI" id="CHEBI:15378"/>
        <dbReference type="ChEBI" id="CHEBI:57453"/>
        <dbReference type="ChEBI" id="CHEBI:143788"/>
        <dbReference type="ChEBI" id="CHEBI:147286"/>
        <dbReference type="ChEBI" id="CHEBI:195366"/>
        <dbReference type="EC" id="2.1.2.2"/>
    </reaction>
</comment>
<dbReference type="GO" id="GO:0004644">
    <property type="term" value="F:phosphoribosylglycinamide formyltransferase activity"/>
    <property type="evidence" value="ECO:0007669"/>
    <property type="project" value="UniProtKB-UniRule"/>
</dbReference>
<dbReference type="SUPFAM" id="SSF53328">
    <property type="entry name" value="Formyltransferase"/>
    <property type="match status" value="1"/>
</dbReference>
<feature type="site" description="Raises pKa of active site His" evidence="6">
    <location>
        <position position="150"/>
    </location>
</feature>
<dbReference type="InterPro" id="IPR036477">
    <property type="entry name" value="Formyl_transf_N_sf"/>
</dbReference>
<dbReference type="InterPro" id="IPR004607">
    <property type="entry name" value="GART"/>
</dbReference>
<keyword evidence="2 6" id="KW-0808">Transferase</keyword>
<name>A0A809RTX5_9BACT</name>
<protein>
    <recommendedName>
        <fullName evidence="6">Phosphoribosylglycinamide formyltransferase</fullName>
        <ecNumber evidence="6">2.1.2.2</ecNumber>
    </recommendedName>
    <alternativeName>
        <fullName evidence="6">5'-phosphoribosylglycinamide transformylase</fullName>
    </alternativeName>
    <alternativeName>
        <fullName evidence="6">GAR transformylase</fullName>
        <shortName evidence="6">GART</shortName>
    </alternativeName>
</protein>
<keyword evidence="3 6" id="KW-0658">Purine biosynthesis</keyword>
<evidence type="ECO:0000256" key="5">
    <source>
        <dbReference type="ARBA" id="ARBA00047664"/>
    </source>
</evidence>
<dbReference type="InterPro" id="IPR001555">
    <property type="entry name" value="GART_AS"/>
</dbReference>
<dbReference type="PANTHER" id="PTHR43369">
    <property type="entry name" value="PHOSPHORIBOSYLGLYCINAMIDE FORMYLTRANSFERASE"/>
    <property type="match status" value="1"/>
</dbReference>
<evidence type="ECO:0000256" key="1">
    <source>
        <dbReference type="ARBA" id="ARBA00005054"/>
    </source>
</evidence>
<evidence type="ECO:0000256" key="3">
    <source>
        <dbReference type="ARBA" id="ARBA00022755"/>
    </source>
</evidence>
<sequence>MKQARLAILVGPRGRGSNMRALALACFAGELTAEVAVVVSPRDGTPAVEWARDHGITVTILDPGSEGYAERLLGALREAQVGWICLAGYLRLLPADVLRGFPQRVLNIHPALLPRHGGKGMYGMKVHEAVLESGDFESGCTVHFVDERYDEGEIVHQLRCPILSGDTPESLSLRVLKLEHLAYKQALQKLLNDGEE</sequence>
<evidence type="ECO:0000256" key="4">
    <source>
        <dbReference type="ARBA" id="ARBA00038440"/>
    </source>
</evidence>
<dbReference type="UniPathway" id="UPA00074">
    <property type="reaction ID" value="UER00126"/>
</dbReference>
<comment type="pathway">
    <text evidence="1 6">Purine metabolism; IMP biosynthesis via de novo pathway; N(2)-formyl-N(1)-(5-phospho-D-ribosyl)glycinamide from N(1)-(5-phospho-D-ribosyl)glycinamide (10-formyl THF route): step 1/1.</text>
</comment>
<reference evidence="8" key="1">
    <citation type="journal article" name="DNA Res.">
        <title>The physiological potential of anammox bacteria as revealed by their core genome structure.</title>
        <authorList>
            <person name="Okubo T."/>
            <person name="Toyoda A."/>
            <person name="Fukuhara K."/>
            <person name="Uchiyama I."/>
            <person name="Harigaya Y."/>
            <person name="Kuroiwa M."/>
            <person name="Suzuki T."/>
            <person name="Murakami Y."/>
            <person name="Suwa Y."/>
            <person name="Takami H."/>
        </authorList>
    </citation>
    <scope>NUCLEOTIDE SEQUENCE</scope>
    <source>
        <strain evidence="8">317325-2</strain>
    </source>
</reference>
<dbReference type="GO" id="GO:0006189">
    <property type="term" value="P:'de novo' IMP biosynthetic process"/>
    <property type="evidence" value="ECO:0007669"/>
    <property type="project" value="UniProtKB-UniRule"/>
</dbReference>
<dbReference type="EC" id="2.1.2.2" evidence="6"/>
<dbReference type="EMBL" id="AP021858">
    <property type="protein sequence ID" value="BBO23212.1"/>
    <property type="molecule type" value="Genomic_DNA"/>
</dbReference>
<dbReference type="GO" id="GO:0005737">
    <property type="term" value="C:cytoplasm"/>
    <property type="evidence" value="ECO:0007669"/>
    <property type="project" value="TreeGrafter"/>
</dbReference>
<evidence type="ECO:0000256" key="2">
    <source>
        <dbReference type="ARBA" id="ARBA00022679"/>
    </source>
</evidence>
<dbReference type="PROSITE" id="PS00373">
    <property type="entry name" value="GART"/>
    <property type="match status" value="1"/>
</dbReference>
<feature type="binding site" evidence="6">
    <location>
        <begin position="16"/>
        <end position="18"/>
    </location>
    <ligand>
        <name>N(1)-(5-phospho-beta-D-ribosyl)glycinamide</name>
        <dbReference type="ChEBI" id="CHEBI:143788"/>
    </ligand>
</feature>
<accession>A0A809RTX5</accession>
<dbReference type="InterPro" id="IPR002376">
    <property type="entry name" value="Formyl_transf_N"/>
</dbReference>
<dbReference type="CDD" id="cd08645">
    <property type="entry name" value="FMT_core_GART"/>
    <property type="match status" value="1"/>
</dbReference>
<dbReference type="Proteomes" id="UP000662873">
    <property type="component" value="Chromosome"/>
</dbReference>
<dbReference type="AlphaFoldDB" id="A0A809RTX5"/>
<feature type="active site" description="Proton donor" evidence="6">
    <location>
        <position position="109"/>
    </location>
</feature>
<evidence type="ECO:0000259" key="7">
    <source>
        <dbReference type="Pfam" id="PF00551"/>
    </source>
</evidence>
<proteinExistence type="inferred from homology"/>
<comment type="function">
    <text evidence="6">Catalyzes the transfer of a formyl group from 10-formyltetrahydrofolate to 5-phospho-ribosyl-glycinamide (GAR), producing 5-phospho-ribosyl-N-formylglycinamide (FGAR) and tetrahydrofolate.</text>
</comment>
<dbReference type="Pfam" id="PF00551">
    <property type="entry name" value="Formyl_trans_N"/>
    <property type="match status" value="1"/>
</dbReference>
<dbReference type="Gene3D" id="3.40.50.170">
    <property type="entry name" value="Formyl transferase, N-terminal domain"/>
    <property type="match status" value="1"/>
</dbReference>
<feature type="domain" description="Formyl transferase N-terminal" evidence="7">
    <location>
        <begin position="13"/>
        <end position="187"/>
    </location>
</feature>
<feature type="binding site" evidence="6">
    <location>
        <begin position="90"/>
        <end position="93"/>
    </location>
    <ligand>
        <name>(6R)-10-formyltetrahydrofolate</name>
        <dbReference type="ChEBI" id="CHEBI:195366"/>
    </ligand>
</feature>
<dbReference type="HAMAP" id="MF_01930">
    <property type="entry name" value="PurN"/>
    <property type="match status" value="1"/>
</dbReference>
<evidence type="ECO:0000313" key="8">
    <source>
        <dbReference type="EMBL" id="BBO23212.1"/>
    </source>
</evidence>
<comment type="caution">
    <text evidence="6">Lacks conserved residue(s) required for the propagation of feature annotation.</text>
</comment>
<organism evidence="8 9">
    <name type="scientific">Candidatus Nitrosymbiomonas proteolyticus</name>
    <dbReference type="NCBI Taxonomy" id="2608984"/>
    <lineage>
        <taxon>Bacteria</taxon>
        <taxon>Bacillati</taxon>
        <taxon>Armatimonadota</taxon>
        <taxon>Armatimonadota incertae sedis</taxon>
        <taxon>Candidatus Nitrosymbiomonas</taxon>
    </lineage>
</organism>
<dbReference type="KEGG" id="npy:NPRO_08070"/>
<comment type="similarity">
    <text evidence="4 6">Belongs to the GART family.</text>
</comment>
<evidence type="ECO:0000313" key="9">
    <source>
        <dbReference type="Proteomes" id="UP000662873"/>
    </source>
</evidence>
<evidence type="ECO:0000256" key="6">
    <source>
        <dbReference type="HAMAP-Rule" id="MF_01930"/>
    </source>
</evidence>